<keyword evidence="3" id="KW-1185">Reference proteome</keyword>
<dbReference type="InterPro" id="IPR011333">
    <property type="entry name" value="SKP1/BTB/POZ_sf"/>
</dbReference>
<dbReference type="AlphaFoldDB" id="A0A8H6ZAM7"/>
<dbReference type="InterPro" id="IPR000210">
    <property type="entry name" value="BTB/POZ_dom"/>
</dbReference>
<sequence length="359" mass="41059">MDMDSDPRRSDVVVIRDSDHYHARGDSVIRVENTLFKIHKFLLTHNSTVFDSMFDLPVGMDQPEGSSEEFPIVLEGDKAEDFRAVLKYLYAPPVQTQIQDITTAALPEIISVVTFAHKYAIDHWKEWGVKVLARLLDDINLVPAEHLCALYLHYRLVEDAPMGSRVIKRWCEIIEKENLPIIPILDAATARQDQDALAQAYCIQIRRWEEGANMFDPGLLQEDDLGQAHVRRILSGCASLSFSWSRMRSREPYPFQDAQCKGGWSMEKHEKVCIPYSRAQWMAAMADAERQYPFIAQMTARLSAFGQHLRQNTPEYSSSSPREADCLGSLIQQLNEHIPNDVHFLANHFFPKSPQVDTQ</sequence>
<evidence type="ECO:0000313" key="3">
    <source>
        <dbReference type="Proteomes" id="UP000623467"/>
    </source>
</evidence>
<organism evidence="2 3">
    <name type="scientific">Mycena sanguinolenta</name>
    <dbReference type="NCBI Taxonomy" id="230812"/>
    <lineage>
        <taxon>Eukaryota</taxon>
        <taxon>Fungi</taxon>
        <taxon>Dikarya</taxon>
        <taxon>Basidiomycota</taxon>
        <taxon>Agaricomycotina</taxon>
        <taxon>Agaricomycetes</taxon>
        <taxon>Agaricomycetidae</taxon>
        <taxon>Agaricales</taxon>
        <taxon>Marasmiineae</taxon>
        <taxon>Mycenaceae</taxon>
        <taxon>Mycena</taxon>
    </lineage>
</organism>
<feature type="domain" description="BTB" evidence="1">
    <location>
        <begin position="25"/>
        <end position="98"/>
    </location>
</feature>
<reference evidence="2" key="1">
    <citation type="submission" date="2020-05" db="EMBL/GenBank/DDBJ databases">
        <title>Mycena genomes resolve the evolution of fungal bioluminescence.</title>
        <authorList>
            <person name="Tsai I.J."/>
        </authorList>
    </citation>
    <scope>NUCLEOTIDE SEQUENCE</scope>
    <source>
        <strain evidence="2">160909Yilan</strain>
    </source>
</reference>
<comment type="caution">
    <text evidence="2">The sequence shown here is derived from an EMBL/GenBank/DDBJ whole genome shotgun (WGS) entry which is preliminary data.</text>
</comment>
<dbReference type="SMART" id="SM00225">
    <property type="entry name" value="BTB"/>
    <property type="match status" value="1"/>
</dbReference>
<dbReference type="PROSITE" id="PS50097">
    <property type="entry name" value="BTB"/>
    <property type="match status" value="1"/>
</dbReference>
<dbReference type="SUPFAM" id="SSF54695">
    <property type="entry name" value="POZ domain"/>
    <property type="match status" value="1"/>
</dbReference>
<dbReference type="Proteomes" id="UP000623467">
    <property type="component" value="Unassembled WGS sequence"/>
</dbReference>
<protein>
    <submittedName>
        <fullName evidence="2">BTB domain-containing protein</fullName>
    </submittedName>
</protein>
<gene>
    <name evidence="2" type="ORF">MSAN_00282900</name>
</gene>
<evidence type="ECO:0000259" key="1">
    <source>
        <dbReference type="PROSITE" id="PS50097"/>
    </source>
</evidence>
<accession>A0A8H6ZAM7</accession>
<name>A0A8H6ZAM7_9AGAR</name>
<dbReference type="CDD" id="cd18186">
    <property type="entry name" value="BTB_POZ_ZBTB_KLHL-like"/>
    <property type="match status" value="1"/>
</dbReference>
<dbReference type="Pfam" id="PF00651">
    <property type="entry name" value="BTB"/>
    <property type="match status" value="1"/>
</dbReference>
<proteinExistence type="predicted"/>
<dbReference type="Gene3D" id="3.30.710.10">
    <property type="entry name" value="Potassium Channel Kv1.1, Chain A"/>
    <property type="match status" value="1"/>
</dbReference>
<dbReference type="EMBL" id="JACAZH010000002">
    <property type="protein sequence ID" value="KAF7374024.1"/>
    <property type="molecule type" value="Genomic_DNA"/>
</dbReference>
<dbReference type="OrthoDB" id="3157337at2759"/>
<evidence type="ECO:0000313" key="2">
    <source>
        <dbReference type="EMBL" id="KAF7374024.1"/>
    </source>
</evidence>